<evidence type="ECO:0000313" key="2">
    <source>
        <dbReference type="EMBL" id="GMH14587.1"/>
    </source>
</evidence>
<sequence>MSHSWKLMWPPLNGPAVLNPASRMQLLDWKGCCVLVQLCVSHVEELPGPQEQHFEAMLESIVVLLQFAFSGADVGLIVVAGLLVVHVFLLRMCAVVEIECWSSGLIMDNALMINMSW</sequence>
<dbReference type="Proteomes" id="UP001279734">
    <property type="component" value="Unassembled WGS sequence"/>
</dbReference>
<keyword evidence="1" id="KW-1133">Transmembrane helix</keyword>
<organism evidence="2 3">
    <name type="scientific">Nepenthes gracilis</name>
    <name type="common">Slender pitcher plant</name>
    <dbReference type="NCBI Taxonomy" id="150966"/>
    <lineage>
        <taxon>Eukaryota</taxon>
        <taxon>Viridiplantae</taxon>
        <taxon>Streptophyta</taxon>
        <taxon>Embryophyta</taxon>
        <taxon>Tracheophyta</taxon>
        <taxon>Spermatophyta</taxon>
        <taxon>Magnoliopsida</taxon>
        <taxon>eudicotyledons</taxon>
        <taxon>Gunneridae</taxon>
        <taxon>Pentapetalae</taxon>
        <taxon>Caryophyllales</taxon>
        <taxon>Nepenthaceae</taxon>
        <taxon>Nepenthes</taxon>
    </lineage>
</organism>
<dbReference type="AlphaFoldDB" id="A0AAD3SP60"/>
<accession>A0AAD3SP60</accession>
<reference evidence="2" key="1">
    <citation type="submission" date="2023-05" db="EMBL/GenBank/DDBJ databases">
        <title>Nepenthes gracilis genome sequencing.</title>
        <authorList>
            <person name="Fukushima K."/>
        </authorList>
    </citation>
    <scope>NUCLEOTIDE SEQUENCE</scope>
    <source>
        <strain evidence="2">SING2019-196</strain>
    </source>
</reference>
<feature type="transmembrane region" description="Helical" evidence="1">
    <location>
        <begin position="67"/>
        <end position="89"/>
    </location>
</feature>
<gene>
    <name evidence="2" type="ORF">Nepgr_016428</name>
</gene>
<evidence type="ECO:0000313" key="3">
    <source>
        <dbReference type="Proteomes" id="UP001279734"/>
    </source>
</evidence>
<keyword evidence="1" id="KW-0472">Membrane</keyword>
<name>A0AAD3SP60_NEPGR</name>
<dbReference type="EMBL" id="BSYO01000014">
    <property type="protein sequence ID" value="GMH14587.1"/>
    <property type="molecule type" value="Genomic_DNA"/>
</dbReference>
<comment type="caution">
    <text evidence="2">The sequence shown here is derived from an EMBL/GenBank/DDBJ whole genome shotgun (WGS) entry which is preliminary data.</text>
</comment>
<proteinExistence type="predicted"/>
<keyword evidence="3" id="KW-1185">Reference proteome</keyword>
<keyword evidence="1" id="KW-0812">Transmembrane</keyword>
<protein>
    <submittedName>
        <fullName evidence="2">Uncharacterized protein</fullName>
    </submittedName>
</protein>
<evidence type="ECO:0000256" key="1">
    <source>
        <dbReference type="SAM" id="Phobius"/>
    </source>
</evidence>